<gene>
    <name evidence="2" type="ORF">J2X20_004923</name>
</gene>
<comment type="caution">
    <text evidence="2">The sequence shown here is derived from an EMBL/GenBank/DDBJ whole genome shotgun (WGS) entry which is preliminary data.</text>
</comment>
<keyword evidence="3" id="KW-1185">Reference proteome</keyword>
<evidence type="ECO:0000256" key="1">
    <source>
        <dbReference type="SAM" id="SignalP"/>
    </source>
</evidence>
<organism evidence="2 3">
    <name type="scientific">Roseateles saccharophilus</name>
    <name type="common">Pseudomonas saccharophila</name>
    <dbReference type="NCBI Taxonomy" id="304"/>
    <lineage>
        <taxon>Bacteria</taxon>
        <taxon>Pseudomonadati</taxon>
        <taxon>Pseudomonadota</taxon>
        <taxon>Betaproteobacteria</taxon>
        <taxon>Burkholderiales</taxon>
        <taxon>Sphaerotilaceae</taxon>
        <taxon>Roseateles</taxon>
    </lineage>
</organism>
<accession>A0ABU1YTQ6</accession>
<dbReference type="EMBL" id="JAVDXU010000004">
    <property type="protein sequence ID" value="MDR7272249.1"/>
    <property type="molecule type" value="Genomic_DNA"/>
</dbReference>
<dbReference type="Proteomes" id="UP001180453">
    <property type="component" value="Unassembled WGS sequence"/>
</dbReference>
<sequence length="285" mass="30140">MSSARPLRRRTALLQLAALTGLTGLHAGCAAAVQQLPLLDMQLVDRDSGAVLAQYPSRGRRYSPGTPGSRYAIRLSNRSGERVLVVLSVDGVNAITGDTAAFNQSGYVLSPGESHDITGWRKSDERIAAFEFTSLGDSYAARTGRPANVGVIGAAVFREVYVPPPPVVYEPPVVSSTAPAAPSLLSRLNGAAADAAAPARESMGRAEAEASARAKLGTGHGASEWSPMAHTGFQRRTSQPEQLLEIHYDSQANLMAAGIMPRPMAQLPRSFPNSGGYVPDPPPRW</sequence>
<dbReference type="RefSeq" id="WP_310271023.1">
    <property type="nucleotide sequence ID" value="NZ_JAVDXU010000004.1"/>
</dbReference>
<name>A0ABU1YTQ6_ROSSA</name>
<evidence type="ECO:0000313" key="3">
    <source>
        <dbReference type="Proteomes" id="UP001180453"/>
    </source>
</evidence>
<feature type="signal peptide" evidence="1">
    <location>
        <begin position="1"/>
        <end position="27"/>
    </location>
</feature>
<keyword evidence="1" id="KW-0732">Signal</keyword>
<evidence type="ECO:0000313" key="2">
    <source>
        <dbReference type="EMBL" id="MDR7272249.1"/>
    </source>
</evidence>
<protein>
    <submittedName>
        <fullName evidence="2">Uncharacterized protein</fullName>
    </submittedName>
</protein>
<feature type="chain" id="PRO_5047139925" evidence="1">
    <location>
        <begin position="28"/>
        <end position="285"/>
    </location>
</feature>
<reference evidence="2 3" key="1">
    <citation type="submission" date="2023-07" db="EMBL/GenBank/DDBJ databases">
        <title>Sorghum-associated microbial communities from plants grown in Nebraska, USA.</title>
        <authorList>
            <person name="Schachtman D."/>
        </authorList>
    </citation>
    <scope>NUCLEOTIDE SEQUENCE [LARGE SCALE GENOMIC DNA]</scope>
    <source>
        <strain evidence="2 3">BE314</strain>
    </source>
</reference>
<proteinExistence type="predicted"/>